<gene>
    <name evidence="4" type="ordered locus">Emin_0438</name>
</gene>
<dbReference type="Proteomes" id="UP000001029">
    <property type="component" value="Chromosome"/>
</dbReference>
<keyword evidence="3 4" id="KW-0012">Acyltransferase</keyword>
<dbReference type="InterPro" id="IPR011004">
    <property type="entry name" value="Trimer_LpxA-like_sf"/>
</dbReference>
<dbReference type="RefSeq" id="WP_012414610.1">
    <property type="nucleotide sequence ID" value="NC_010644.1"/>
</dbReference>
<evidence type="ECO:0000256" key="3">
    <source>
        <dbReference type="ARBA" id="ARBA00023315"/>
    </source>
</evidence>
<dbReference type="GO" id="GO:0008652">
    <property type="term" value="P:amino acid biosynthetic process"/>
    <property type="evidence" value="ECO:0007669"/>
    <property type="project" value="UniProtKB-KW"/>
</dbReference>
<evidence type="ECO:0000256" key="2">
    <source>
        <dbReference type="ARBA" id="ARBA00022679"/>
    </source>
</evidence>
<dbReference type="EC" id="2.3.1.30" evidence="4"/>
<dbReference type="InterPro" id="IPR042122">
    <property type="entry name" value="Ser_AcTrfase_N_sf"/>
</dbReference>
<reference evidence="4 5" key="1">
    <citation type="journal article" date="2009" name="Appl. Environ. Microbiol.">
        <title>Genomic analysis of 'Elusimicrobium minutum,' the first cultivated representative of the phylum 'Elusimicrobia' (formerly termite group 1).</title>
        <authorList>
            <person name="Herlemann D.P.R."/>
            <person name="Geissinger O."/>
            <person name="Ikeda-Ohtsubo W."/>
            <person name="Kunin V."/>
            <person name="Sun H."/>
            <person name="Lapidus A."/>
            <person name="Hugenholtz P."/>
            <person name="Brune A."/>
        </authorList>
    </citation>
    <scope>NUCLEOTIDE SEQUENCE [LARGE SCALE GENOMIC DNA]</scope>
    <source>
        <strain evidence="4 5">Pei191</strain>
    </source>
</reference>
<dbReference type="EMBL" id="CP001055">
    <property type="protein sequence ID" value="ACC97995.1"/>
    <property type="molecule type" value="Genomic_DNA"/>
</dbReference>
<keyword evidence="5" id="KW-1185">Reference proteome</keyword>
<dbReference type="CDD" id="cd03354">
    <property type="entry name" value="LbH_SAT"/>
    <property type="match status" value="1"/>
</dbReference>
<keyword evidence="2 4" id="KW-0808">Transferase</keyword>
<proteinExistence type="predicted"/>
<sequence length="284" mass="31325">MDNIKKISAVLSENIFSKDSPLHTVKGKECFFPSHKNIIDAFRNVKQALFVNIFSHKRLTPEQADANTQKLLSDAHALLTAEINNTFCLFSDAVCFASKNKKNAKEIVDNFIFHLPEIQKLLLTDIKAAFNGDPAALDPYQIVLCYPGLRAVCYQRMAHFFYKEGVQLIPRIITEYAHSKTGIDIHPGAKIGHSFFIDHGTGVVIGETCEIGNNVKIYQGVTLGAKSIPLDENGNSVKGVKRHPNLKDNVTVYANATILGNITVGRGAVIPGNSWVIKDIPPKK</sequence>
<dbReference type="GO" id="GO:0009001">
    <property type="term" value="F:serine O-acetyltransferase activity"/>
    <property type="evidence" value="ECO:0007669"/>
    <property type="project" value="UniProtKB-EC"/>
</dbReference>
<evidence type="ECO:0000313" key="4">
    <source>
        <dbReference type="EMBL" id="ACC97995.1"/>
    </source>
</evidence>
<evidence type="ECO:0000313" key="5">
    <source>
        <dbReference type="Proteomes" id="UP000001029"/>
    </source>
</evidence>
<dbReference type="AlphaFoldDB" id="B2KBH3"/>
<dbReference type="Gene3D" id="2.160.10.10">
    <property type="entry name" value="Hexapeptide repeat proteins"/>
    <property type="match status" value="1"/>
</dbReference>
<dbReference type="KEGG" id="emi:Emin_0438"/>
<dbReference type="InterPro" id="IPR053376">
    <property type="entry name" value="Serine_acetyltransferase"/>
</dbReference>
<name>B2KBH3_ELUMP</name>
<dbReference type="NCBIfam" id="NF041874">
    <property type="entry name" value="EPS_EpsC"/>
    <property type="match status" value="1"/>
</dbReference>
<accession>B2KBH3</accession>
<dbReference type="STRING" id="445932.Emin_0438"/>
<evidence type="ECO:0000256" key="1">
    <source>
        <dbReference type="ARBA" id="ARBA00022605"/>
    </source>
</evidence>
<keyword evidence="1" id="KW-0028">Amino-acid biosynthesis</keyword>
<protein>
    <submittedName>
        <fullName evidence="4">Serine O-acetyltransferase</fullName>
        <ecNumber evidence="4">2.3.1.30</ecNumber>
    </submittedName>
</protein>
<dbReference type="PANTHER" id="PTHR42811">
    <property type="entry name" value="SERINE ACETYLTRANSFERASE"/>
    <property type="match status" value="1"/>
</dbReference>
<organism evidence="4 5">
    <name type="scientific">Elusimicrobium minutum (strain Pei191)</name>
    <dbReference type="NCBI Taxonomy" id="445932"/>
    <lineage>
        <taxon>Bacteria</taxon>
        <taxon>Pseudomonadati</taxon>
        <taxon>Elusimicrobiota</taxon>
        <taxon>Elusimicrobia</taxon>
        <taxon>Elusimicrobiales</taxon>
        <taxon>Elusimicrobiaceae</taxon>
        <taxon>Elusimicrobium</taxon>
    </lineage>
</organism>
<dbReference type="OrthoDB" id="9801456at2"/>
<dbReference type="SUPFAM" id="SSF51161">
    <property type="entry name" value="Trimeric LpxA-like enzymes"/>
    <property type="match status" value="1"/>
</dbReference>
<dbReference type="HOGENOM" id="CLU_051638_1_0_0"/>
<dbReference type="Gene3D" id="1.10.3130.10">
    <property type="entry name" value="serine acetyltransferase, domain 1"/>
    <property type="match status" value="1"/>
</dbReference>
<dbReference type="InterPro" id="IPR045304">
    <property type="entry name" value="LbH_SAT"/>
</dbReference>